<name>A0A0C3I3H0_9VIBR</name>
<feature type="domain" description="Peptidase M60" evidence="1">
    <location>
        <begin position="356"/>
        <end position="702"/>
    </location>
</feature>
<evidence type="ECO:0000313" key="3">
    <source>
        <dbReference type="Proteomes" id="UP000031977"/>
    </source>
</evidence>
<dbReference type="PROSITE" id="PS51723">
    <property type="entry name" value="PEPTIDASE_M60"/>
    <property type="match status" value="1"/>
</dbReference>
<dbReference type="EMBL" id="JXOK01000076">
    <property type="protein sequence ID" value="KIN09585.1"/>
    <property type="molecule type" value="Genomic_DNA"/>
</dbReference>
<sequence>MGDDGNTLATIQGHDGVRAAAFGGNFLIQDNDSNYSYLDAYQKDFKRVLSWLVSGDANAPIPSTLNIAYDLSSGWVCQPAFKDCVEAPFEHIGIDVTQSQCSVLGGTDEENLACAQQSDLVLISAVEKEVGDLQSQVSALLQSGVPILYLHNHGEFLPEEGAQILAAMGMEYAVAGASNYFKQDQYTGGRSATENIERLSNPFHEYLPFFTALNDGSLNTNYDWSSCVNSAGTFKCPDVPNLNASLVEPVEALRDVFDSYTKSGTPLFSAPGNEFYRLANIWADLNRRSMSYPMFKEEDMADYRFQKAYVSDAMVTYLRTAGEAQPNMGTFALTDQGQLPVSPQQETVTVTLPAESGFTALGRYIKPGRTATIELVDAGNASVSFYINTTPNGGTRVWNPEKGSGIVGYARPRFLKSPNMPLNPSEPVEVNSPYGGTLEVRFNGAVAGQTLTFNVTNVGTQPVLNLRENGNVSSFVDELMQTPFEWAEIKLDGVEIHTRVDKMLSVVNNDIYAGDLTRYLNELDYYFIGGAYHMAGFAGTKPLSAAVLAQCNQFGWDCENAELHQLPNVQHITAGNTAACGAGCSGNPYTQMQGVNPRGFLESHELGHNLQYQEFRVDGGISGEVSNNIFPLQKNGRLYQDFGVDLGSNKVDYEATFDMLVAGLKSGNSSDKLNQDLWTDASYSAQGNKRLAFYTQWALYWADKQNSSDAKTAWEIYTLLYLHAREFLAADVDNSTQETEDDWDNVKGKLGFSTYATRPDQDGSRNSQYGNDYLLITLSKLTGHDQRNVFDMWGIKYSSAATQQLDTFGLPVEPLFFYTTTPMNDYAAGHRIDMSSDPSTLEYATE</sequence>
<proteinExistence type="predicted"/>
<dbReference type="Proteomes" id="UP000031977">
    <property type="component" value="Unassembled WGS sequence"/>
</dbReference>
<gene>
    <name evidence="2" type="ORF">SU60_17945</name>
</gene>
<dbReference type="InterPro" id="IPR042279">
    <property type="entry name" value="Pep_M60_3"/>
</dbReference>
<dbReference type="InterPro" id="IPR040711">
    <property type="entry name" value="IMPa_N_2"/>
</dbReference>
<dbReference type="InterPro" id="IPR041549">
    <property type="entry name" value="IMPa_helical"/>
</dbReference>
<comment type="caution">
    <text evidence="2">The sequence shown here is derived from an EMBL/GenBank/DDBJ whole genome shotgun (WGS) entry which is preliminary data.</text>
</comment>
<dbReference type="SMART" id="SM01276">
    <property type="entry name" value="M60-like"/>
    <property type="match status" value="1"/>
</dbReference>
<protein>
    <recommendedName>
        <fullName evidence="1">Peptidase M60 domain-containing protein</fullName>
    </recommendedName>
</protein>
<dbReference type="NCBIfam" id="NF038322">
    <property type="entry name" value="ImpA_fam_HExGH"/>
    <property type="match status" value="1"/>
</dbReference>
<reference evidence="2 3" key="1">
    <citation type="submission" date="2015-01" db="EMBL/GenBank/DDBJ databases">
        <title>Draft genome of Vibrio mytili type strain CAIM 528.</title>
        <authorList>
            <person name="Gonzalez-Castillo A."/>
            <person name="Gomez-Gil B."/>
            <person name="Enciso-Ibarra J."/>
        </authorList>
    </citation>
    <scope>NUCLEOTIDE SEQUENCE [LARGE SCALE GENOMIC DNA]</scope>
    <source>
        <strain evidence="2 3">CAIM 528</strain>
    </source>
</reference>
<evidence type="ECO:0000259" key="1">
    <source>
        <dbReference type="PROSITE" id="PS51723"/>
    </source>
</evidence>
<evidence type="ECO:0000313" key="2">
    <source>
        <dbReference type="EMBL" id="KIN09585.1"/>
    </source>
</evidence>
<keyword evidence="3" id="KW-1185">Reference proteome</keyword>
<dbReference type="Gene3D" id="1.10.390.30">
    <property type="entry name" value="Peptidase M60, enhancin-like domain 3"/>
    <property type="match status" value="1"/>
</dbReference>
<dbReference type="InterPro" id="IPR031161">
    <property type="entry name" value="Peptidase_M60_dom"/>
</dbReference>
<dbReference type="Pfam" id="PF18642">
    <property type="entry name" value="IMPa_helical"/>
    <property type="match status" value="1"/>
</dbReference>
<accession>A0A0C3I3H0</accession>
<dbReference type="Pfam" id="PF18650">
    <property type="entry name" value="IMPa_N_2"/>
    <property type="match status" value="1"/>
</dbReference>
<dbReference type="AlphaFoldDB" id="A0A0C3I3H0"/>
<organism evidence="2 3">
    <name type="scientific">Vibrio mytili</name>
    <dbReference type="NCBI Taxonomy" id="50718"/>
    <lineage>
        <taxon>Bacteria</taxon>
        <taxon>Pseudomonadati</taxon>
        <taxon>Pseudomonadota</taxon>
        <taxon>Gammaproteobacteria</taxon>
        <taxon>Vibrionales</taxon>
        <taxon>Vibrionaceae</taxon>
        <taxon>Vibrio</taxon>
    </lineage>
</organism>